<gene>
    <name evidence="8" type="ORF">LGH70_00210</name>
</gene>
<dbReference type="NCBIfam" id="NF006775">
    <property type="entry name" value="PRK09290.2-5"/>
    <property type="match status" value="1"/>
</dbReference>
<keyword evidence="9" id="KW-1185">Reference proteome</keyword>
<dbReference type="PANTHER" id="PTHR32494:SF19">
    <property type="entry name" value="ALLANTOATE DEIMINASE-RELATED"/>
    <property type="match status" value="1"/>
</dbReference>
<dbReference type="Pfam" id="PF01546">
    <property type="entry name" value="Peptidase_M20"/>
    <property type="match status" value="1"/>
</dbReference>
<accession>A0ABS8AAB5</accession>
<dbReference type="InterPro" id="IPR036264">
    <property type="entry name" value="Bact_exopeptidase_dim_dom"/>
</dbReference>
<evidence type="ECO:0000313" key="9">
    <source>
        <dbReference type="Proteomes" id="UP001165297"/>
    </source>
</evidence>
<dbReference type="EMBL" id="JAJADQ010000001">
    <property type="protein sequence ID" value="MCB2375984.1"/>
    <property type="molecule type" value="Genomic_DNA"/>
</dbReference>
<dbReference type="InterPro" id="IPR011650">
    <property type="entry name" value="Peptidase_M20_dimer"/>
</dbReference>
<protein>
    <submittedName>
        <fullName evidence="8">Allantoate amidohydrolase</fullName>
    </submittedName>
</protein>
<evidence type="ECO:0000256" key="6">
    <source>
        <dbReference type="ARBA" id="ARBA00023211"/>
    </source>
</evidence>
<evidence type="ECO:0000313" key="8">
    <source>
        <dbReference type="EMBL" id="MCB2375984.1"/>
    </source>
</evidence>
<keyword evidence="5" id="KW-0378">Hydrolase</keyword>
<evidence type="ECO:0000256" key="4">
    <source>
        <dbReference type="ARBA" id="ARBA00022723"/>
    </source>
</evidence>
<comment type="cofactor">
    <cofactor evidence="1">
        <name>Mn(2+)</name>
        <dbReference type="ChEBI" id="CHEBI:29035"/>
    </cofactor>
</comment>
<dbReference type="InterPro" id="IPR010158">
    <property type="entry name" value="Amidase_Cbmase"/>
</dbReference>
<dbReference type="SUPFAM" id="SSF55031">
    <property type="entry name" value="Bacterial exopeptidase dimerisation domain"/>
    <property type="match status" value="1"/>
</dbReference>
<evidence type="ECO:0000259" key="7">
    <source>
        <dbReference type="Pfam" id="PF07687"/>
    </source>
</evidence>
<feature type="domain" description="Peptidase M20 dimerisation" evidence="7">
    <location>
        <begin position="233"/>
        <end position="332"/>
    </location>
</feature>
<name>A0ABS8AAB5_9BACT</name>
<keyword evidence="6" id="KW-0464">Manganese</keyword>
<comment type="caution">
    <text evidence="8">The sequence shown here is derived from an EMBL/GenBank/DDBJ whole genome shotgun (WGS) entry which is preliminary data.</text>
</comment>
<dbReference type="Pfam" id="PF07687">
    <property type="entry name" value="M20_dimer"/>
    <property type="match status" value="1"/>
</dbReference>
<organism evidence="8 9">
    <name type="scientific">Hymenobacter nitidus</name>
    <dbReference type="NCBI Taxonomy" id="2880929"/>
    <lineage>
        <taxon>Bacteria</taxon>
        <taxon>Pseudomonadati</taxon>
        <taxon>Bacteroidota</taxon>
        <taxon>Cytophagia</taxon>
        <taxon>Cytophagales</taxon>
        <taxon>Hymenobacteraceae</taxon>
        <taxon>Hymenobacter</taxon>
    </lineage>
</organism>
<dbReference type="RefSeq" id="WP_226181565.1">
    <property type="nucleotide sequence ID" value="NZ_JAJADQ010000001.1"/>
</dbReference>
<evidence type="ECO:0000256" key="5">
    <source>
        <dbReference type="ARBA" id="ARBA00022801"/>
    </source>
</evidence>
<dbReference type="InterPro" id="IPR002933">
    <property type="entry name" value="Peptidase_M20"/>
</dbReference>
<comment type="subunit">
    <text evidence="3">Homodimer.</text>
</comment>
<sequence length="438" mass="47322">MRLYRVLTTLSTLTHSYLVDDNYTSRAEKILRRIEALAAISEDPQGVTRTFGTPAFLQGSALVKSWMDAAGLATRVDSIGNVRGRLVSRAAGAKTFVLASHIDTVVNAGKYDGPLGVLMGLDLLEQFIHNAVELPFHVELIAFSDEEGVRYHTTYLGSKVVTGSFDPGLLARTDAHGITLTQAIDTMGGNTQLLSADAIPSDQWLGYFETHIEQGPVLWENRVPVALVTAIAGQQRVELTWRGMAGHAGTVPMHMRQDALAGAAEFVLAAEQFGVAHKHELVATVGKLEVRHAASNVIPGEVVCSLDLRSADAARLATAYEELQQKAQAIAQKRHLTLHWDLIQYTAPVTCAPEMNTLLAQAIQESGHEVVRLVSGAGHDAVPVSAVSPATMLFIRCFKGISHNPLENVELADVAAAVQVSERFLQLLFSHYSSSPSH</sequence>
<evidence type="ECO:0000256" key="2">
    <source>
        <dbReference type="ARBA" id="ARBA00006153"/>
    </source>
</evidence>
<dbReference type="NCBIfam" id="TIGR01879">
    <property type="entry name" value="hydantase"/>
    <property type="match status" value="1"/>
</dbReference>
<dbReference type="PIRSF" id="PIRSF001235">
    <property type="entry name" value="Amidase_carbamoylase"/>
    <property type="match status" value="1"/>
</dbReference>
<evidence type="ECO:0000256" key="1">
    <source>
        <dbReference type="ARBA" id="ARBA00001936"/>
    </source>
</evidence>
<keyword evidence="4" id="KW-0479">Metal-binding</keyword>
<reference evidence="8" key="1">
    <citation type="submission" date="2021-10" db="EMBL/GenBank/DDBJ databases">
        <authorList>
            <person name="Dean J.D."/>
            <person name="Kim M.K."/>
            <person name="Newey C.N."/>
            <person name="Stoker T.S."/>
            <person name="Thompson D.W."/>
            <person name="Grose J.H."/>
        </authorList>
    </citation>
    <scope>NUCLEOTIDE SEQUENCE</scope>
    <source>
        <strain evidence="8">BT635</strain>
    </source>
</reference>
<dbReference type="Proteomes" id="UP001165297">
    <property type="component" value="Unassembled WGS sequence"/>
</dbReference>
<dbReference type="Gene3D" id="3.40.630.10">
    <property type="entry name" value="Zn peptidases"/>
    <property type="match status" value="1"/>
</dbReference>
<dbReference type="SUPFAM" id="SSF53187">
    <property type="entry name" value="Zn-dependent exopeptidases"/>
    <property type="match status" value="1"/>
</dbReference>
<dbReference type="PANTHER" id="PTHR32494">
    <property type="entry name" value="ALLANTOATE DEIMINASE-RELATED"/>
    <property type="match status" value="1"/>
</dbReference>
<comment type="similarity">
    <text evidence="2">Belongs to the peptidase M20 family.</text>
</comment>
<evidence type="ECO:0000256" key="3">
    <source>
        <dbReference type="ARBA" id="ARBA00011738"/>
    </source>
</evidence>
<proteinExistence type="inferred from homology"/>
<dbReference type="Gene3D" id="3.30.70.360">
    <property type="match status" value="1"/>
</dbReference>
<dbReference type="CDD" id="cd03884">
    <property type="entry name" value="M20_bAS"/>
    <property type="match status" value="1"/>
</dbReference>